<comment type="caution">
    <text evidence="2">The sequence shown here is derived from an EMBL/GenBank/DDBJ whole genome shotgun (WGS) entry which is preliminary data.</text>
</comment>
<dbReference type="EMBL" id="JACGWJ010000023">
    <property type="protein sequence ID" value="KAL0324984.1"/>
    <property type="molecule type" value="Genomic_DNA"/>
</dbReference>
<reference evidence="2" key="2">
    <citation type="journal article" date="2024" name="Plant">
        <title>Genomic evolution and insights into agronomic trait innovations of Sesamum species.</title>
        <authorList>
            <person name="Miao H."/>
            <person name="Wang L."/>
            <person name="Qu L."/>
            <person name="Liu H."/>
            <person name="Sun Y."/>
            <person name="Le M."/>
            <person name="Wang Q."/>
            <person name="Wei S."/>
            <person name="Zheng Y."/>
            <person name="Lin W."/>
            <person name="Duan Y."/>
            <person name="Cao H."/>
            <person name="Xiong S."/>
            <person name="Wang X."/>
            <person name="Wei L."/>
            <person name="Li C."/>
            <person name="Ma Q."/>
            <person name="Ju M."/>
            <person name="Zhao R."/>
            <person name="Li G."/>
            <person name="Mu C."/>
            <person name="Tian Q."/>
            <person name="Mei H."/>
            <person name="Zhang T."/>
            <person name="Gao T."/>
            <person name="Zhang H."/>
        </authorList>
    </citation>
    <scope>NUCLEOTIDE SEQUENCE</scope>
    <source>
        <strain evidence="2">G02</strain>
    </source>
</reference>
<evidence type="ECO:0000313" key="2">
    <source>
        <dbReference type="EMBL" id="KAL0324984.1"/>
    </source>
</evidence>
<sequence length="60" mass="6831">MEHNSLFSNGKQEEDPMPPNNQYGFLKFPMDYAVEIASPELKVRGDVRRCSASLTSVLRE</sequence>
<dbReference type="GO" id="GO:0009507">
    <property type="term" value="C:chloroplast"/>
    <property type="evidence" value="ECO:0007669"/>
    <property type="project" value="InterPro"/>
</dbReference>
<protein>
    <submittedName>
        <fullName evidence="2">Photosynthetic NDH subunit of subcomplex B 1, chloroplastic</fullName>
    </submittedName>
</protein>
<dbReference type="PANTHER" id="PTHR37698">
    <property type="entry name" value="PHOTOSYNTHETIC NDH SUBUNIT OF SUBCOMPLEX B 1, CHLOROPLASTIC"/>
    <property type="match status" value="1"/>
</dbReference>
<feature type="compositionally biased region" description="Polar residues" evidence="1">
    <location>
        <begin position="1"/>
        <end position="10"/>
    </location>
</feature>
<proteinExistence type="predicted"/>
<dbReference type="InterPro" id="IPR044983">
    <property type="entry name" value="PNSB1"/>
</dbReference>
<dbReference type="GO" id="GO:0009773">
    <property type="term" value="P:photosynthetic electron transport in photosystem I"/>
    <property type="evidence" value="ECO:0007669"/>
    <property type="project" value="InterPro"/>
</dbReference>
<dbReference type="GO" id="GO:0010598">
    <property type="term" value="C:NAD(P)H dehydrogenase complex (plastoquinone)"/>
    <property type="evidence" value="ECO:0007669"/>
    <property type="project" value="InterPro"/>
</dbReference>
<evidence type="ECO:0000256" key="1">
    <source>
        <dbReference type="SAM" id="MobiDB-lite"/>
    </source>
</evidence>
<reference evidence="2" key="1">
    <citation type="submission" date="2020-06" db="EMBL/GenBank/DDBJ databases">
        <authorList>
            <person name="Li T."/>
            <person name="Hu X."/>
            <person name="Zhang T."/>
            <person name="Song X."/>
            <person name="Zhang H."/>
            <person name="Dai N."/>
            <person name="Sheng W."/>
            <person name="Hou X."/>
            <person name="Wei L."/>
        </authorList>
    </citation>
    <scope>NUCLEOTIDE SEQUENCE</scope>
    <source>
        <strain evidence="2">G02</strain>
        <tissue evidence="2">Leaf</tissue>
    </source>
</reference>
<name>A0AAW2M2E4_SESRA</name>
<dbReference type="PANTHER" id="PTHR37698:SF1">
    <property type="entry name" value="PHOTOSYNTHETIC NDH SUBUNIT OF SUBCOMPLEX B 1, CHLOROPLASTIC"/>
    <property type="match status" value="1"/>
</dbReference>
<gene>
    <name evidence="2" type="ORF">Sradi_5067700</name>
</gene>
<dbReference type="AlphaFoldDB" id="A0AAW2M2E4"/>
<accession>A0AAW2M2E4</accession>
<organism evidence="2">
    <name type="scientific">Sesamum radiatum</name>
    <name type="common">Black benniseed</name>
    <dbReference type="NCBI Taxonomy" id="300843"/>
    <lineage>
        <taxon>Eukaryota</taxon>
        <taxon>Viridiplantae</taxon>
        <taxon>Streptophyta</taxon>
        <taxon>Embryophyta</taxon>
        <taxon>Tracheophyta</taxon>
        <taxon>Spermatophyta</taxon>
        <taxon>Magnoliopsida</taxon>
        <taxon>eudicotyledons</taxon>
        <taxon>Gunneridae</taxon>
        <taxon>Pentapetalae</taxon>
        <taxon>asterids</taxon>
        <taxon>lamiids</taxon>
        <taxon>Lamiales</taxon>
        <taxon>Pedaliaceae</taxon>
        <taxon>Sesamum</taxon>
    </lineage>
</organism>
<feature type="region of interest" description="Disordered" evidence="1">
    <location>
        <begin position="1"/>
        <end position="22"/>
    </location>
</feature>